<dbReference type="InterPro" id="IPR011701">
    <property type="entry name" value="MFS"/>
</dbReference>
<feature type="transmembrane region" description="Helical" evidence="5">
    <location>
        <begin position="221"/>
        <end position="237"/>
    </location>
</feature>
<dbReference type="Gene3D" id="1.20.1720.10">
    <property type="entry name" value="Multidrug resistance protein D"/>
    <property type="match status" value="1"/>
</dbReference>
<feature type="transmembrane region" description="Helical" evidence="5">
    <location>
        <begin position="61"/>
        <end position="81"/>
    </location>
</feature>
<keyword evidence="2 5" id="KW-0812">Transmembrane</keyword>
<feature type="transmembrane region" description="Helical" evidence="5">
    <location>
        <begin position="324"/>
        <end position="341"/>
    </location>
</feature>
<feature type="transmembrane region" description="Helical" evidence="5">
    <location>
        <begin position="380"/>
        <end position="403"/>
    </location>
</feature>
<feature type="transmembrane region" description="Helical" evidence="5">
    <location>
        <begin position="151"/>
        <end position="175"/>
    </location>
</feature>
<feature type="transmembrane region" description="Helical" evidence="5">
    <location>
        <begin position="93"/>
        <end position="112"/>
    </location>
</feature>
<dbReference type="Gene3D" id="1.20.1250.20">
    <property type="entry name" value="MFS general substrate transporter like domains"/>
    <property type="match status" value="1"/>
</dbReference>
<gene>
    <name evidence="7" type="primary">stp_5</name>
    <name evidence="7" type="ORF">NCTC10741_02235</name>
</gene>
<dbReference type="OrthoDB" id="4365673at2"/>
<dbReference type="PANTHER" id="PTHR42718:SF39">
    <property type="entry name" value="ACTINORHODIN TRANSPORTER-RELATED"/>
    <property type="match status" value="1"/>
</dbReference>
<dbReference type="SUPFAM" id="SSF103473">
    <property type="entry name" value="MFS general substrate transporter"/>
    <property type="match status" value="2"/>
</dbReference>
<dbReference type="PROSITE" id="PS50850">
    <property type="entry name" value="MFS"/>
    <property type="match status" value="1"/>
</dbReference>
<dbReference type="GO" id="GO:0022857">
    <property type="term" value="F:transmembrane transporter activity"/>
    <property type="evidence" value="ECO:0007669"/>
    <property type="project" value="InterPro"/>
</dbReference>
<dbReference type="InterPro" id="IPR036259">
    <property type="entry name" value="MFS_trans_sf"/>
</dbReference>
<dbReference type="Proteomes" id="UP000271626">
    <property type="component" value="Chromosome"/>
</dbReference>
<dbReference type="GO" id="GO:0005886">
    <property type="term" value="C:plasma membrane"/>
    <property type="evidence" value="ECO:0007669"/>
    <property type="project" value="UniProtKB-SubCell"/>
</dbReference>
<organism evidence="7 8">
    <name type="scientific">Tsukamurella paurometabola</name>
    <name type="common">Corynebacterium paurometabolum</name>
    <dbReference type="NCBI Taxonomy" id="2061"/>
    <lineage>
        <taxon>Bacteria</taxon>
        <taxon>Bacillati</taxon>
        <taxon>Actinomycetota</taxon>
        <taxon>Actinomycetes</taxon>
        <taxon>Mycobacteriales</taxon>
        <taxon>Tsukamurellaceae</taxon>
        <taxon>Tsukamurella</taxon>
    </lineage>
</organism>
<feature type="transmembrane region" description="Helical" evidence="5">
    <location>
        <begin position="415"/>
        <end position="437"/>
    </location>
</feature>
<feature type="transmembrane region" description="Helical" evidence="5">
    <location>
        <begin position="443"/>
        <end position="463"/>
    </location>
</feature>
<name>A0A3P8K0U8_TSUPA</name>
<evidence type="ECO:0000256" key="4">
    <source>
        <dbReference type="ARBA" id="ARBA00023136"/>
    </source>
</evidence>
<feature type="transmembrane region" description="Helical" evidence="5">
    <location>
        <begin position="289"/>
        <end position="312"/>
    </location>
</feature>
<sequence>MRRVETVNRTATDESAAVPASRGGTAKLLALLGFSTMPMIDATIVNVAAPSIARDLPATSTQLQFVVGGYLLAYGALIITGSRWGARHGHVRALRAATTGFVLASAVCGLAPNAVVLIAARAVQGVTAAAIMPQVMSLIQRNYAGPALARALSMFSLTTAAGFILGQVGGGLLVALDLAGLGWRLVFLVNLPIGVVLLLALRRHFPSDEGDPQTRMDAGGVVAGAAALLLLIAPLTFGRTYGWAPWVIGLLALAVPAFAAFFGVERIVARRGGSPLVSAELVRSQGFPTAVAVVLLVFANYAGFLFTTTLFLQADHGYGPLASGLWFLCFTPGFVAVTIGWKRVPARLLGPLVAAGAVVVAVGDLLLWRAAQSAVVGVGFAFSLLVLGTGFGAMFSPILTVALRSVAPERAPEASGVVTTMFQVGSAIGVAVIGSVYFAGGGLAAAAVWSAAFAGAAAVLVVVTRVRGGA</sequence>
<dbReference type="Pfam" id="PF07690">
    <property type="entry name" value="MFS_1"/>
    <property type="match status" value="1"/>
</dbReference>
<evidence type="ECO:0000256" key="2">
    <source>
        <dbReference type="ARBA" id="ARBA00022692"/>
    </source>
</evidence>
<evidence type="ECO:0000256" key="5">
    <source>
        <dbReference type="SAM" id="Phobius"/>
    </source>
</evidence>
<keyword evidence="3 5" id="KW-1133">Transmembrane helix</keyword>
<feature type="transmembrane region" description="Helical" evidence="5">
    <location>
        <begin position="243"/>
        <end position="268"/>
    </location>
</feature>
<evidence type="ECO:0000259" key="6">
    <source>
        <dbReference type="PROSITE" id="PS50850"/>
    </source>
</evidence>
<feature type="domain" description="Major facilitator superfamily (MFS) profile" evidence="6">
    <location>
        <begin position="27"/>
        <end position="467"/>
    </location>
</feature>
<evidence type="ECO:0000256" key="1">
    <source>
        <dbReference type="ARBA" id="ARBA00004651"/>
    </source>
</evidence>
<comment type="subcellular location">
    <subcellularLocation>
        <location evidence="1">Cell membrane</location>
        <topology evidence="1">Multi-pass membrane protein</topology>
    </subcellularLocation>
</comment>
<dbReference type="CDD" id="cd17321">
    <property type="entry name" value="MFS_MMR_MDR_like"/>
    <property type="match status" value="1"/>
</dbReference>
<protein>
    <submittedName>
        <fullName evidence="7">Spectinomycin tetracycline efflux pump</fullName>
    </submittedName>
</protein>
<evidence type="ECO:0000313" key="7">
    <source>
        <dbReference type="EMBL" id="VDR39099.1"/>
    </source>
</evidence>
<feature type="transmembrane region" description="Helical" evidence="5">
    <location>
        <begin position="348"/>
        <end position="368"/>
    </location>
</feature>
<proteinExistence type="predicted"/>
<feature type="transmembrane region" description="Helical" evidence="5">
    <location>
        <begin position="181"/>
        <end position="201"/>
    </location>
</feature>
<dbReference type="EMBL" id="LR131273">
    <property type="protein sequence ID" value="VDR39099.1"/>
    <property type="molecule type" value="Genomic_DNA"/>
</dbReference>
<accession>A0A3P8K0U8</accession>
<evidence type="ECO:0000313" key="8">
    <source>
        <dbReference type="Proteomes" id="UP000271626"/>
    </source>
</evidence>
<dbReference type="InterPro" id="IPR020846">
    <property type="entry name" value="MFS_dom"/>
</dbReference>
<keyword evidence="4 5" id="KW-0472">Membrane</keyword>
<reference evidence="7 8" key="1">
    <citation type="submission" date="2018-12" db="EMBL/GenBank/DDBJ databases">
        <authorList>
            <consortium name="Pathogen Informatics"/>
        </authorList>
    </citation>
    <scope>NUCLEOTIDE SEQUENCE [LARGE SCALE GENOMIC DNA]</scope>
    <source>
        <strain evidence="7 8">NCTC10741</strain>
    </source>
</reference>
<evidence type="ECO:0000256" key="3">
    <source>
        <dbReference type="ARBA" id="ARBA00022989"/>
    </source>
</evidence>
<dbReference type="AlphaFoldDB" id="A0A3P8K0U8"/>
<dbReference type="PANTHER" id="PTHR42718">
    <property type="entry name" value="MAJOR FACILITATOR SUPERFAMILY MULTIDRUG TRANSPORTER MFSC"/>
    <property type="match status" value="1"/>
</dbReference>